<evidence type="ECO:0000313" key="2">
    <source>
        <dbReference type="EMBL" id="TRM63407.1"/>
    </source>
</evidence>
<evidence type="ECO:0000256" key="1">
    <source>
        <dbReference type="SAM" id="SignalP"/>
    </source>
</evidence>
<proteinExistence type="predicted"/>
<name>A0A550CF19_9AGAR</name>
<evidence type="ECO:0008006" key="4">
    <source>
        <dbReference type="Google" id="ProtNLM"/>
    </source>
</evidence>
<keyword evidence="1" id="KW-0732">Signal</keyword>
<protein>
    <recommendedName>
        <fullName evidence="4">Secreted protein</fullName>
    </recommendedName>
</protein>
<dbReference type="AlphaFoldDB" id="A0A550CF19"/>
<gene>
    <name evidence="2" type="ORF">BD626DRAFT_494257</name>
</gene>
<evidence type="ECO:0000313" key="3">
    <source>
        <dbReference type="Proteomes" id="UP000320762"/>
    </source>
</evidence>
<comment type="caution">
    <text evidence="2">The sequence shown here is derived from an EMBL/GenBank/DDBJ whole genome shotgun (WGS) entry which is preliminary data.</text>
</comment>
<dbReference type="Proteomes" id="UP000320762">
    <property type="component" value="Unassembled WGS sequence"/>
</dbReference>
<dbReference type="EMBL" id="VDMD01000009">
    <property type="protein sequence ID" value="TRM63407.1"/>
    <property type="molecule type" value="Genomic_DNA"/>
</dbReference>
<keyword evidence="3" id="KW-1185">Reference proteome</keyword>
<organism evidence="2 3">
    <name type="scientific">Schizophyllum amplum</name>
    <dbReference type="NCBI Taxonomy" id="97359"/>
    <lineage>
        <taxon>Eukaryota</taxon>
        <taxon>Fungi</taxon>
        <taxon>Dikarya</taxon>
        <taxon>Basidiomycota</taxon>
        <taxon>Agaricomycotina</taxon>
        <taxon>Agaricomycetes</taxon>
        <taxon>Agaricomycetidae</taxon>
        <taxon>Agaricales</taxon>
        <taxon>Schizophyllaceae</taxon>
        <taxon>Schizophyllum</taxon>
    </lineage>
</organism>
<sequence>MLCMFIFILWLIHSGSHSAKDADSTWKRWTYLSPRSPSMITLQPIARVAGDDALEARSLAPPGSTTRISRWGRPLRCCPQRPPLFSLIVDTGCSAADASCISSDTYSPSRSRH</sequence>
<accession>A0A550CF19</accession>
<feature type="chain" id="PRO_5021813357" description="Secreted protein" evidence="1">
    <location>
        <begin position="19"/>
        <end position="113"/>
    </location>
</feature>
<feature type="signal peptide" evidence="1">
    <location>
        <begin position="1"/>
        <end position="18"/>
    </location>
</feature>
<reference evidence="2 3" key="1">
    <citation type="journal article" date="2019" name="New Phytol.">
        <title>Comparative genomics reveals unique wood-decay strategies and fruiting body development in the Schizophyllaceae.</title>
        <authorList>
            <person name="Almasi E."/>
            <person name="Sahu N."/>
            <person name="Krizsan K."/>
            <person name="Balint B."/>
            <person name="Kovacs G.M."/>
            <person name="Kiss B."/>
            <person name="Cseklye J."/>
            <person name="Drula E."/>
            <person name="Henrissat B."/>
            <person name="Nagy I."/>
            <person name="Chovatia M."/>
            <person name="Adam C."/>
            <person name="LaButti K."/>
            <person name="Lipzen A."/>
            <person name="Riley R."/>
            <person name="Grigoriev I.V."/>
            <person name="Nagy L.G."/>
        </authorList>
    </citation>
    <scope>NUCLEOTIDE SEQUENCE [LARGE SCALE GENOMIC DNA]</scope>
    <source>
        <strain evidence="2 3">NL-1724</strain>
    </source>
</reference>